<evidence type="ECO:0000313" key="9">
    <source>
        <dbReference type="EMBL" id="AXY22324.1"/>
    </source>
</evidence>
<dbReference type="Gene3D" id="1.20.1720.10">
    <property type="entry name" value="Multidrug resistance protein D"/>
    <property type="match status" value="1"/>
</dbReference>
<evidence type="ECO:0000313" key="10">
    <source>
        <dbReference type="Proteomes" id="UP000264120"/>
    </source>
</evidence>
<dbReference type="GO" id="GO:0016020">
    <property type="term" value="C:membrane"/>
    <property type="evidence" value="ECO:0007669"/>
    <property type="project" value="UniProtKB-SubCell"/>
</dbReference>
<feature type="transmembrane region" description="Helical" evidence="7">
    <location>
        <begin position="228"/>
        <end position="249"/>
    </location>
</feature>
<dbReference type="Pfam" id="PF07690">
    <property type="entry name" value="MFS_1"/>
    <property type="match status" value="1"/>
</dbReference>
<feature type="transmembrane region" description="Helical" evidence="7">
    <location>
        <begin position="80"/>
        <end position="99"/>
    </location>
</feature>
<feature type="transmembrane region" description="Helical" evidence="7">
    <location>
        <begin position="196"/>
        <end position="216"/>
    </location>
</feature>
<feature type="transmembrane region" description="Helical" evidence="7">
    <location>
        <begin position="326"/>
        <end position="347"/>
    </location>
</feature>
<evidence type="ECO:0000256" key="4">
    <source>
        <dbReference type="ARBA" id="ARBA00022989"/>
    </source>
</evidence>
<dbReference type="PANTHER" id="PTHR42718">
    <property type="entry name" value="MAJOR FACILITATOR SUPERFAMILY MULTIDRUG TRANSPORTER MFSC"/>
    <property type="match status" value="1"/>
</dbReference>
<dbReference type="Proteomes" id="UP000264120">
    <property type="component" value="Chromosome"/>
</dbReference>
<feature type="transmembrane region" description="Helical" evidence="7">
    <location>
        <begin position="386"/>
        <end position="402"/>
    </location>
</feature>
<accession>A0A347WBT1</accession>
<keyword evidence="2" id="KW-0813">Transport</keyword>
<dbReference type="KEGG" id="ksc:CD178_01547"/>
<gene>
    <name evidence="9" type="primary">emrY_1</name>
    <name evidence="9" type="ORF">CD178_01547</name>
</gene>
<feature type="transmembrane region" description="Helical" evidence="7">
    <location>
        <begin position="141"/>
        <end position="158"/>
    </location>
</feature>
<feature type="transmembrane region" description="Helical" evidence="7">
    <location>
        <begin position="111"/>
        <end position="135"/>
    </location>
</feature>
<reference evidence="9 10" key="1">
    <citation type="submission" date="2017-08" db="EMBL/GenBank/DDBJ databases">
        <title>Complete genome sequence of Gluconacetobacter saccharivorans CV1 isolated from Fermented Vinegar.</title>
        <authorList>
            <person name="Kim S.-Y."/>
        </authorList>
    </citation>
    <scope>NUCLEOTIDE SEQUENCE [LARGE SCALE GENOMIC DNA]</scope>
    <source>
        <strain evidence="9 10">CV1</strain>
    </source>
</reference>
<evidence type="ECO:0000256" key="6">
    <source>
        <dbReference type="SAM" id="MobiDB-lite"/>
    </source>
</evidence>
<evidence type="ECO:0000256" key="7">
    <source>
        <dbReference type="SAM" id="Phobius"/>
    </source>
</evidence>
<dbReference type="InterPro" id="IPR011701">
    <property type="entry name" value="MFS"/>
</dbReference>
<dbReference type="InterPro" id="IPR020846">
    <property type="entry name" value="MFS_dom"/>
</dbReference>
<feature type="domain" description="Major facilitator superfamily (MFS) profile" evidence="8">
    <location>
        <begin position="42"/>
        <end position="484"/>
    </location>
</feature>
<name>A0A347WBT1_9PROT</name>
<keyword evidence="5 7" id="KW-0472">Membrane</keyword>
<feature type="transmembrane region" description="Helical" evidence="7">
    <location>
        <begin position="285"/>
        <end position="306"/>
    </location>
</feature>
<protein>
    <submittedName>
        <fullName evidence="9">Putative multidrug resistance protein EmrY</fullName>
    </submittedName>
</protein>
<comment type="subcellular location">
    <subcellularLocation>
        <location evidence="1">Membrane</location>
        <topology evidence="1">Multi-pass membrane protein</topology>
    </subcellularLocation>
</comment>
<evidence type="ECO:0000256" key="3">
    <source>
        <dbReference type="ARBA" id="ARBA00022692"/>
    </source>
</evidence>
<feature type="transmembrane region" description="Helical" evidence="7">
    <location>
        <begin position="354"/>
        <end position="374"/>
    </location>
</feature>
<feature type="transmembrane region" description="Helical" evidence="7">
    <location>
        <begin position="255"/>
        <end position="273"/>
    </location>
</feature>
<keyword evidence="3 7" id="KW-0812">Transmembrane</keyword>
<dbReference type="PRINTS" id="PR01036">
    <property type="entry name" value="TCRTETB"/>
</dbReference>
<dbReference type="PROSITE" id="PS50850">
    <property type="entry name" value="MFS"/>
    <property type="match status" value="1"/>
</dbReference>
<evidence type="ECO:0000259" key="8">
    <source>
        <dbReference type="PROSITE" id="PS50850"/>
    </source>
</evidence>
<dbReference type="CDD" id="cd17321">
    <property type="entry name" value="MFS_MMR_MDR_like"/>
    <property type="match status" value="1"/>
</dbReference>
<keyword evidence="10" id="KW-1185">Reference proteome</keyword>
<evidence type="ECO:0000256" key="5">
    <source>
        <dbReference type="ARBA" id="ARBA00023136"/>
    </source>
</evidence>
<feature type="transmembrane region" description="Helical" evidence="7">
    <location>
        <begin position="41"/>
        <end position="60"/>
    </location>
</feature>
<evidence type="ECO:0000256" key="1">
    <source>
        <dbReference type="ARBA" id="ARBA00004141"/>
    </source>
</evidence>
<feature type="transmembrane region" description="Helical" evidence="7">
    <location>
        <begin position="167"/>
        <end position="190"/>
    </location>
</feature>
<feature type="region of interest" description="Disordered" evidence="6">
    <location>
        <begin position="1"/>
        <end position="25"/>
    </location>
</feature>
<sequence length="484" mass="50346">MSFRLRTVTNSAGKGRGMGSMQQGRHGIPSMGGTESAVHRFAIIPVILAVVLSVLDYAVANIALPTISRELHVSAAGSVWVVNAYQLVNAMLLLPLAAWSERVGPARLCTIGLVVIMIGSLICANAQSLGVLVLARAVQGAGGACIMAVNTALVRLVYPPSRLGRGLALNALAIAGGVALSPSVAALILGVASWRWLFLFNLPVGIVTLALVVGFLPRAGGQPRRLDWGSIVLNILAFGGILVGCDMLVHGNVDALSLGLAGTGLAALTGLVRRQHGRAAPLLPVDLLAITAFRTGFITCFLGYMAANFYMISIPFALTGVFHRSAVETGLLITPWPVGMIVAGPFVGRMADRYPAGILSSAGLFIVGLGYLLVRLTPLDAGNFDIMWRFAFAGIGFGLFVAPNNKSMVAASPLHRSGSASGMISVARILGQTTGGMLVALILTDVAHEPTLRCMECGVATAWLGALVSVSRLRGQNAARVRGS</sequence>
<dbReference type="GO" id="GO:0022857">
    <property type="term" value="F:transmembrane transporter activity"/>
    <property type="evidence" value="ECO:0007669"/>
    <property type="project" value="InterPro"/>
</dbReference>
<dbReference type="InterPro" id="IPR036259">
    <property type="entry name" value="MFS_trans_sf"/>
</dbReference>
<proteinExistence type="predicted"/>
<dbReference type="EMBL" id="CP023036">
    <property type="protein sequence ID" value="AXY22324.1"/>
    <property type="molecule type" value="Genomic_DNA"/>
</dbReference>
<dbReference type="Gene3D" id="1.20.1250.20">
    <property type="entry name" value="MFS general substrate transporter like domains"/>
    <property type="match status" value="1"/>
</dbReference>
<organism evidence="9 10">
    <name type="scientific">Komagataeibacter saccharivorans</name>
    <dbReference type="NCBI Taxonomy" id="265959"/>
    <lineage>
        <taxon>Bacteria</taxon>
        <taxon>Pseudomonadati</taxon>
        <taxon>Pseudomonadota</taxon>
        <taxon>Alphaproteobacteria</taxon>
        <taxon>Acetobacterales</taxon>
        <taxon>Acetobacteraceae</taxon>
        <taxon>Komagataeibacter</taxon>
    </lineage>
</organism>
<dbReference type="PANTHER" id="PTHR42718:SF9">
    <property type="entry name" value="MAJOR FACILITATOR SUPERFAMILY MULTIDRUG TRANSPORTER MFSC"/>
    <property type="match status" value="1"/>
</dbReference>
<evidence type="ECO:0000256" key="2">
    <source>
        <dbReference type="ARBA" id="ARBA00022448"/>
    </source>
</evidence>
<dbReference type="AlphaFoldDB" id="A0A347WBT1"/>
<dbReference type="RefSeq" id="WP_254057853.1">
    <property type="nucleotide sequence ID" value="NZ_CP023036.1"/>
</dbReference>
<keyword evidence="4 7" id="KW-1133">Transmembrane helix</keyword>
<dbReference type="SUPFAM" id="SSF103473">
    <property type="entry name" value="MFS general substrate transporter"/>
    <property type="match status" value="1"/>
</dbReference>